<protein>
    <submittedName>
        <fullName evidence="3">Uncharacterized protein</fullName>
    </submittedName>
</protein>
<reference evidence="3" key="1">
    <citation type="submission" date="2022-11" db="UniProtKB">
        <authorList>
            <consortium name="WormBaseParasite"/>
        </authorList>
    </citation>
    <scope>IDENTIFICATION</scope>
</reference>
<name>A0A915KBN6_ROMCU</name>
<organism evidence="2 3">
    <name type="scientific">Romanomermis culicivorax</name>
    <name type="common">Nematode worm</name>
    <dbReference type="NCBI Taxonomy" id="13658"/>
    <lineage>
        <taxon>Eukaryota</taxon>
        <taxon>Metazoa</taxon>
        <taxon>Ecdysozoa</taxon>
        <taxon>Nematoda</taxon>
        <taxon>Enoplea</taxon>
        <taxon>Dorylaimia</taxon>
        <taxon>Mermithida</taxon>
        <taxon>Mermithoidea</taxon>
        <taxon>Mermithidae</taxon>
        <taxon>Romanomermis</taxon>
    </lineage>
</organism>
<dbReference type="Proteomes" id="UP000887565">
    <property type="component" value="Unplaced"/>
</dbReference>
<evidence type="ECO:0000313" key="3">
    <source>
        <dbReference type="WBParaSite" id="nRc.2.0.1.t35506-RA"/>
    </source>
</evidence>
<evidence type="ECO:0000313" key="2">
    <source>
        <dbReference type="Proteomes" id="UP000887565"/>
    </source>
</evidence>
<evidence type="ECO:0000256" key="1">
    <source>
        <dbReference type="SAM" id="MobiDB-lite"/>
    </source>
</evidence>
<dbReference type="WBParaSite" id="nRc.2.0.1.t35506-RA">
    <property type="protein sequence ID" value="nRc.2.0.1.t35506-RA"/>
    <property type="gene ID" value="nRc.2.0.1.g35506"/>
</dbReference>
<dbReference type="AlphaFoldDB" id="A0A915KBN6"/>
<proteinExistence type="predicted"/>
<sequence length="190" mass="21139">MPAKRAKRAIIHESSDPTTQMPGQWHFASSPHAWNTGHTYPMAPDQHQYYQGDRYQCKMEPSLYDHGSLSSRKRQMTSLYSGTHLCMPQSLCGKDLLCEAFENGIENKLSIKIIGNEGLLKGFLGGTGAVPPLANVGVLDWLKHRYYGWKFYVIIQHPFPLEQQAAPSMVTLLKDILGGAGAVPSLVNVR</sequence>
<keyword evidence="2" id="KW-1185">Reference proteome</keyword>
<accession>A0A915KBN6</accession>
<feature type="region of interest" description="Disordered" evidence="1">
    <location>
        <begin position="1"/>
        <end position="20"/>
    </location>
</feature>